<feature type="domain" description="PGG" evidence="9">
    <location>
        <begin position="115"/>
        <end position="146"/>
    </location>
</feature>
<evidence type="ECO:0000256" key="2">
    <source>
        <dbReference type="ARBA" id="ARBA00022692"/>
    </source>
</evidence>
<dbReference type="InterPro" id="IPR026961">
    <property type="entry name" value="PGG_dom"/>
</dbReference>
<evidence type="ECO:0000256" key="1">
    <source>
        <dbReference type="ARBA" id="ARBA00004141"/>
    </source>
</evidence>
<dbReference type="PROSITE" id="PS50088">
    <property type="entry name" value="ANK_REPEAT"/>
    <property type="match status" value="1"/>
</dbReference>
<dbReference type="EnsemblPlants" id="AET2Gv20131500.1">
    <property type="protein sequence ID" value="AET2Gv20131500.1"/>
    <property type="gene ID" value="AET2Gv20131500"/>
</dbReference>
<keyword evidence="4 8" id="KW-1133">Transmembrane helix</keyword>
<evidence type="ECO:0000256" key="8">
    <source>
        <dbReference type="SAM" id="Phobius"/>
    </source>
</evidence>
<keyword evidence="6 8" id="KW-0472">Membrane</keyword>
<evidence type="ECO:0000256" key="6">
    <source>
        <dbReference type="ARBA" id="ARBA00023136"/>
    </source>
</evidence>
<evidence type="ECO:0000259" key="9">
    <source>
        <dbReference type="Pfam" id="PF13962"/>
    </source>
</evidence>
<proteinExistence type="predicted"/>
<dbReference type="Gramene" id="AET2Gv20131500.1">
    <property type="protein sequence ID" value="AET2Gv20131500.1"/>
    <property type="gene ID" value="AET2Gv20131500"/>
</dbReference>
<evidence type="ECO:0000256" key="7">
    <source>
        <dbReference type="PROSITE-ProRule" id="PRU00023"/>
    </source>
</evidence>
<dbReference type="PANTHER" id="PTHR24186:SF50">
    <property type="entry name" value="ANKYRIN REPEAT-CONTAINING PROTEIN ITN1-LIKE ISOFORM X1"/>
    <property type="match status" value="1"/>
</dbReference>
<dbReference type="InterPro" id="IPR002110">
    <property type="entry name" value="Ankyrin_rpt"/>
</dbReference>
<reference evidence="11" key="1">
    <citation type="journal article" date="2014" name="Science">
        <title>Ancient hybridizations among the ancestral genomes of bread wheat.</title>
        <authorList>
            <consortium name="International Wheat Genome Sequencing Consortium,"/>
            <person name="Marcussen T."/>
            <person name="Sandve S.R."/>
            <person name="Heier L."/>
            <person name="Spannagl M."/>
            <person name="Pfeifer M."/>
            <person name="Jakobsen K.S."/>
            <person name="Wulff B.B."/>
            <person name="Steuernagel B."/>
            <person name="Mayer K.F."/>
            <person name="Olsen O.A."/>
        </authorList>
    </citation>
    <scope>NUCLEOTIDE SEQUENCE [LARGE SCALE GENOMIC DNA]</scope>
    <source>
        <strain evidence="11">cv. AL8/78</strain>
    </source>
</reference>
<comment type="subcellular location">
    <subcellularLocation>
        <location evidence="1">Membrane</location>
        <topology evidence="1">Multi-pass membrane protein</topology>
    </subcellularLocation>
</comment>
<dbReference type="PANTHER" id="PTHR24186">
    <property type="entry name" value="PROTEIN PHOSPHATASE 1 REGULATORY SUBUNIT"/>
    <property type="match status" value="1"/>
</dbReference>
<reference evidence="10" key="3">
    <citation type="journal article" date="2017" name="Nature">
        <title>Genome sequence of the progenitor of the wheat D genome Aegilops tauschii.</title>
        <authorList>
            <person name="Luo M.C."/>
            <person name="Gu Y.Q."/>
            <person name="Puiu D."/>
            <person name="Wang H."/>
            <person name="Twardziok S.O."/>
            <person name="Deal K.R."/>
            <person name="Huo N."/>
            <person name="Zhu T."/>
            <person name="Wang L."/>
            <person name="Wang Y."/>
            <person name="McGuire P.E."/>
            <person name="Liu S."/>
            <person name="Long H."/>
            <person name="Ramasamy R.K."/>
            <person name="Rodriguez J.C."/>
            <person name="Van S.L."/>
            <person name="Yuan L."/>
            <person name="Wang Z."/>
            <person name="Xia Z."/>
            <person name="Xiao L."/>
            <person name="Anderson O.D."/>
            <person name="Ouyang S."/>
            <person name="Liang Y."/>
            <person name="Zimin A.V."/>
            <person name="Pertea G."/>
            <person name="Qi P."/>
            <person name="Bennetzen J.L."/>
            <person name="Dai X."/>
            <person name="Dawson M.W."/>
            <person name="Muller H.G."/>
            <person name="Kugler K."/>
            <person name="Rivarola-Duarte L."/>
            <person name="Spannagl M."/>
            <person name="Mayer K.F.X."/>
            <person name="Lu F.H."/>
            <person name="Bevan M.W."/>
            <person name="Leroy P."/>
            <person name="Li P."/>
            <person name="You F.M."/>
            <person name="Sun Q."/>
            <person name="Liu Z."/>
            <person name="Lyons E."/>
            <person name="Wicker T."/>
            <person name="Salzberg S.L."/>
            <person name="Devos K.M."/>
            <person name="Dvorak J."/>
        </authorList>
    </citation>
    <scope>NUCLEOTIDE SEQUENCE [LARGE SCALE GENOMIC DNA]</scope>
    <source>
        <strain evidence="10">cv. AL8/78</strain>
    </source>
</reference>
<dbReference type="InterPro" id="IPR036770">
    <property type="entry name" value="Ankyrin_rpt-contain_sf"/>
</dbReference>
<organism evidence="10 11">
    <name type="scientific">Aegilops tauschii subsp. strangulata</name>
    <name type="common">Goatgrass</name>
    <dbReference type="NCBI Taxonomy" id="200361"/>
    <lineage>
        <taxon>Eukaryota</taxon>
        <taxon>Viridiplantae</taxon>
        <taxon>Streptophyta</taxon>
        <taxon>Embryophyta</taxon>
        <taxon>Tracheophyta</taxon>
        <taxon>Spermatophyta</taxon>
        <taxon>Magnoliopsida</taxon>
        <taxon>Liliopsida</taxon>
        <taxon>Poales</taxon>
        <taxon>Poaceae</taxon>
        <taxon>BOP clade</taxon>
        <taxon>Pooideae</taxon>
        <taxon>Triticodae</taxon>
        <taxon>Triticeae</taxon>
        <taxon>Triticinae</taxon>
        <taxon>Aegilops</taxon>
    </lineage>
</organism>
<dbReference type="SMART" id="SM00248">
    <property type="entry name" value="ANK"/>
    <property type="match status" value="1"/>
</dbReference>
<dbReference type="Pfam" id="PF13857">
    <property type="entry name" value="Ank_5"/>
    <property type="match status" value="1"/>
</dbReference>
<keyword evidence="2 8" id="KW-0812">Transmembrane</keyword>
<keyword evidence="5 7" id="KW-0040">ANK repeat</keyword>
<evidence type="ECO:0000256" key="3">
    <source>
        <dbReference type="ARBA" id="ARBA00022737"/>
    </source>
</evidence>
<name>A0A453AH55_AEGTS</name>
<reference evidence="11" key="2">
    <citation type="journal article" date="2017" name="Nat. Plants">
        <title>The Aegilops tauschii genome reveals multiple impacts of transposons.</title>
        <authorList>
            <person name="Zhao G."/>
            <person name="Zou C."/>
            <person name="Li K."/>
            <person name="Wang K."/>
            <person name="Li T."/>
            <person name="Gao L."/>
            <person name="Zhang X."/>
            <person name="Wang H."/>
            <person name="Yang Z."/>
            <person name="Liu X."/>
            <person name="Jiang W."/>
            <person name="Mao L."/>
            <person name="Kong X."/>
            <person name="Jiao Y."/>
            <person name="Jia J."/>
        </authorList>
    </citation>
    <scope>NUCLEOTIDE SEQUENCE [LARGE SCALE GENOMIC DNA]</scope>
    <source>
        <strain evidence="11">cv. AL8/78</strain>
    </source>
</reference>
<dbReference type="Pfam" id="PF13962">
    <property type="entry name" value="PGG"/>
    <property type="match status" value="1"/>
</dbReference>
<keyword evidence="11" id="KW-1185">Reference proteome</keyword>
<evidence type="ECO:0000313" key="11">
    <source>
        <dbReference type="Proteomes" id="UP000015105"/>
    </source>
</evidence>
<dbReference type="AlphaFoldDB" id="A0A453AH55"/>
<reference evidence="10" key="4">
    <citation type="submission" date="2019-03" db="UniProtKB">
        <authorList>
            <consortium name="EnsemblPlants"/>
        </authorList>
    </citation>
    <scope>IDENTIFICATION</scope>
</reference>
<evidence type="ECO:0000256" key="5">
    <source>
        <dbReference type="ARBA" id="ARBA00023043"/>
    </source>
</evidence>
<protein>
    <recommendedName>
        <fullName evidence="9">PGG domain-containing protein</fullName>
    </recommendedName>
</protein>
<feature type="transmembrane region" description="Helical" evidence="8">
    <location>
        <begin position="124"/>
        <end position="142"/>
    </location>
</feature>
<dbReference type="GO" id="GO:0005886">
    <property type="term" value="C:plasma membrane"/>
    <property type="evidence" value="ECO:0007669"/>
    <property type="project" value="TreeGrafter"/>
</dbReference>
<sequence length="146" mass="16189">FCCSSATTKSAGKCMLDNDGNTALHLAIQAGSLLMFRVLLRNQKVNLNISNKKGQTALDVSRYKIPPGLFNDQKSETKIHFALKVVNARSGGCRRDHFEEKYNQQWKHNEREELEKLKVSTQTLCIGAVLIAIVTFGATFALPGGY</sequence>
<dbReference type="STRING" id="200361.A0A453AH55"/>
<evidence type="ECO:0000313" key="10">
    <source>
        <dbReference type="EnsemblPlants" id="AET2Gv20131500.1"/>
    </source>
</evidence>
<feature type="repeat" description="ANK" evidence="7">
    <location>
        <begin position="19"/>
        <end position="42"/>
    </location>
</feature>
<dbReference type="Proteomes" id="UP000015105">
    <property type="component" value="Chromosome 2D"/>
</dbReference>
<dbReference type="Gene3D" id="1.25.40.20">
    <property type="entry name" value="Ankyrin repeat-containing domain"/>
    <property type="match status" value="1"/>
</dbReference>
<evidence type="ECO:0000256" key="4">
    <source>
        <dbReference type="ARBA" id="ARBA00022989"/>
    </source>
</evidence>
<dbReference type="PROSITE" id="PS50297">
    <property type="entry name" value="ANK_REP_REGION"/>
    <property type="match status" value="1"/>
</dbReference>
<accession>A0A453AH55</accession>
<reference evidence="10" key="5">
    <citation type="journal article" date="2021" name="G3 (Bethesda)">
        <title>Aegilops tauschii genome assembly Aet v5.0 features greater sequence contiguity and improved annotation.</title>
        <authorList>
            <person name="Wang L."/>
            <person name="Zhu T."/>
            <person name="Rodriguez J.C."/>
            <person name="Deal K.R."/>
            <person name="Dubcovsky J."/>
            <person name="McGuire P.E."/>
            <person name="Lux T."/>
            <person name="Spannagl M."/>
            <person name="Mayer K.F.X."/>
            <person name="Baldrich P."/>
            <person name="Meyers B.C."/>
            <person name="Huo N."/>
            <person name="Gu Y.Q."/>
            <person name="Zhou H."/>
            <person name="Devos K.M."/>
            <person name="Bennetzen J.L."/>
            <person name="Unver T."/>
            <person name="Budak H."/>
            <person name="Gulick P.J."/>
            <person name="Galiba G."/>
            <person name="Kalapos B."/>
            <person name="Nelson D.R."/>
            <person name="Li P."/>
            <person name="You F.M."/>
            <person name="Luo M.C."/>
            <person name="Dvorak J."/>
        </authorList>
    </citation>
    <scope>NUCLEOTIDE SEQUENCE [LARGE SCALE GENOMIC DNA]</scope>
    <source>
        <strain evidence="10">cv. AL8/78</strain>
    </source>
</reference>
<keyword evidence="3" id="KW-0677">Repeat</keyword>
<dbReference type="SUPFAM" id="SSF48403">
    <property type="entry name" value="Ankyrin repeat"/>
    <property type="match status" value="1"/>
</dbReference>